<feature type="region of interest" description="Disordered" evidence="8">
    <location>
        <begin position="1231"/>
        <end position="1264"/>
    </location>
</feature>
<dbReference type="GO" id="GO:0005634">
    <property type="term" value="C:nucleus"/>
    <property type="evidence" value="ECO:0007669"/>
    <property type="project" value="TreeGrafter"/>
</dbReference>
<dbReference type="PROSITE" id="PS00973">
    <property type="entry name" value="USP_2"/>
    <property type="match status" value="1"/>
</dbReference>
<keyword evidence="5" id="KW-0833">Ubl conjugation pathway</keyword>
<evidence type="ECO:0000259" key="9">
    <source>
        <dbReference type="PROSITE" id="PS50235"/>
    </source>
</evidence>
<feature type="compositionally biased region" description="Basic and acidic residues" evidence="8">
    <location>
        <begin position="1232"/>
        <end position="1250"/>
    </location>
</feature>
<protein>
    <recommendedName>
        <fullName evidence="3">ubiquitinyl hydrolase 1</fullName>
        <ecNumber evidence="3">3.4.19.12</ecNumber>
    </recommendedName>
</protein>
<dbReference type="InterPro" id="IPR018200">
    <property type="entry name" value="USP_CS"/>
</dbReference>
<sequence length="1385" mass="164481">MSFVKGAIHVSILNNYMDFYKESTVDKIETSFSIRNNNESNTKNNEKRKSSLCIMNDEEKMKNKISKCIKNNNLYKNKKKRRKEKNIISNKSRSKKFLKFNIKGKDKKNNINSNIYNNANNNKLKIKNKNNNNNNNNNKINSCCRNVYKGSTNKRNSKLLLNGEIKHDEIFHTNIDNSFICMNKNDMNLIRKCKENNHPIKQMNTKIKKKKYNKKNVLISKQINKEIQMLKSNNSYIMYHMNEKRNIEKEKKKKKCKKIVKSILYNRKRSHYYISNFLKTCMKIKNNKIQKKLKKYVYLKDIYSTINMSNKQTCNNLNEQNKSQFFFDDLQKVRQVNKCDNKLYKMNFKSLKHQTNGKKNNIKENDNNNNFYNEDNSIAEILSDDYIILNKNKSNKMENKIYNNVINHRHSSEDIYLNHSKSKENNNNLVNSYVMKENNMEDKELMNDNEKKEGQLILKNVNKKIQLCNESKLDNEKKNKGDNIKLGNTKNKDNIYKYLNVLSINKLIKGETYLEKRTKKSDNSNEHKNDNIYDDKKIKYKSVENDTSELLDKNIDNSNFFDEANEKKKKLKKKKMNTCVNKNVMDYVNEDEYYLEERVKKKRKKKKKDNKKYNIKNKNESEEIFEDVSSTNSCIDSNNSGTFIYDEEICKHVINKGNIISNNNNNNNNNNNYIVLTGNEKNMNAEEISEYITKQGLNFKEYLIWKEIKIKESKELIHLNLDSSFSVSKGAGLYNYGQNICFFNSIIQAIIRIPYICKDLLNKLHSINCEKRKKKTFCFYCLFEQFACNIISKKSVIKNVLIPYIKKYMCNSYHIGYQEDVHEYLRYFLNSLEKTSFFSSIYIQKMFTGVSKNVTICMNCNNVSLKYEQYYELSLDISSSNNLEDALKHFLSKEMLAGENGYYCEKCKKKKKATKQCVINKLPRVLTIQIKRFFMNSNFDIVKNHKNISYPLYLDMKYYVNNYDLFENNFNNNVISLYEKMNKTNCVGSTTNGPNKKNNKIYHQNNSCNIKSNNHFVHTNYNNKGQNILTPEKLTQQNIIPEHSFSKNKVNYENDFFLNNMNKKRECSNDDIISNINKNENIFFNNKDKEYMINEKYMNTNQCIKLRGGNHNINIHVLKIIENILIDLKESMCQKQIQNKLTSKVLRNMIREKKKLLIKQLKKIKFSKLYKDISLRISKDIDMLYYYFKVNRENDQFKKIIYKYKIDYYEYYVGSTNINADFINYNHNFDSPAKDHHNNNPHQNNDENNNRHSNVNFKEGNAKNSNKKNNYFSFELTGLIKHIGSGTDYGHYIALTKSNNNIYLQCDDNHISYINKKDILNCVKNAYVFIYTCINPEFIDFYNKYVDVLEKKNFDINLPVFEKRVKFKERITMPKEKFINKSLCY</sequence>
<evidence type="ECO:0000256" key="5">
    <source>
        <dbReference type="ARBA" id="ARBA00022786"/>
    </source>
</evidence>
<evidence type="ECO:0000256" key="8">
    <source>
        <dbReference type="SAM" id="MobiDB-lite"/>
    </source>
</evidence>
<evidence type="ECO:0000256" key="3">
    <source>
        <dbReference type="ARBA" id="ARBA00012759"/>
    </source>
</evidence>
<dbReference type="PANTHER" id="PTHR24006">
    <property type="entry name" value="UBIQUITIN CARBOXYL-TERMINAL HYDROLASE"/>
    <property type="match status" value="1"/>
</dbReference>
<dbReference type="EMBL" id="KI925932">
    <property type="protein sequence ID" value="ETW45820.1"/>
    <property type="molecule type" value="Genomic_DNA"/>
</dbReference>
<feature type="domain" description="USP" evidence="9">
    <location>
        <begin position="731"/>
        <end position="1334"/>
    </location>
</feature>
<organism evidence="10 11">
    <name type="scientific">Plasmodium falciparum MaliPS096_E11</name>
    <dbReference type="NCBI Taxonomy" id="1036727"/>
    <lineage>
        <taxon>Eukaryota</taxon>
        <taxon>Sar</taxon>
        <taxon>Alveolata</taxon>
        <taxon>Apicomplexa</taxon>
        <taxon>Aconoidasida</taxon>
        <taxon>Haemosporida</taxon>
        <taxon>Plasmodiidae</taxon>
        <taxon>Plasmodium</taxon>
        <taxon>Plasmodium (Laverania)</taxon>
    </lineage>
</organism>
<dbReference type="GO" id="GO:0016579">
    <property type="term" value="P:protein deubiquitination"/>
    <property type="evidence" value="ECO:0007669"/>
    <property type="project" value="InterPro"/>
</dbReference>
<reference evidence="10 11" key="2">
    <citation type="submission" date="2013-02" db="EMBL/GenBank/DDBJ databases">
        <title>The Genome Sequence of Plasmodium falciparum MaliPS096_E11.</title>
        <authorList>
            <consortium name="The Broad Institute Genome Sequencing Platform"/>
            <consortium name="The Broad Institute Genome Sequencing Center for Infectious Disease"/>
            <person name="Neafsey D."/>
            <person name="Cheeseman I."/>
            <person name="Volkman S."/>
            <person name="Adams J."/>
            <person name="Walker B."/>
            <person name="Young S.K."/>
            <person name="Zeng Q."/>
            <person name="Gargeya S."/>
            <person name="Fitzgerald M."/>
            <person name="Haas B."/>
            <person name="Abouelleil A."/>
            <person name="Alvarado L."/>
            <person name="Arachchi H.M."/>
            <person name="Berlin A.M."/>
            <person name="Chapman S.B."/>
            <person name="Dewar J."/>
            <person name="Goldberg J."/>
            <person name="Griggs A."/>
            <person name="Gujja S."/>
            <person name="Hansen M."/>
            <person name="Howarth C."/>
            <person name="Imamovic A."/>
            <person name="Larimer J."/>
            <person name="McCowan C."/>
            <person name="Murphy C."/>
            <person name="Neiman D."/>
            <person name="Pearson M."/>
            <person name="Priest M."/>
            <person name="Roberts A."/>
            <person name="Saif S."/>
            <person name="Shea T."/>
            <person name="Sisk P."/>
            <person name="Sykes S."/>
            <person name="Wortman J."/>
            <person name="Nusbaum C."/>
            <person name="Birren B."/>
        </authorList>
    </citation>
    <scope>NUCLEOTIDE SEQUENCE [LARGE SCALE GENOMIC DNA]</scope>
    <source>
        <strain evidence="10 11">MaliPS096_E11</strain>
    </source>
</reference>
<evidence type="ECO:0000313" key="10">
    <source>
        <dbReference type="EMBL" id="ETW45820.1"/>
    </source>
</evidence>
<accession>A0A024WGL0</accession>
<keyword evidence="6" id="KW-0378">Hydrolase</keyword>
<dbReference type="Pfam" id="PF00443">
    <property type="entry name" value="UCH"/>
    <property type="match status" value="1"/>
</dbReference>
<evidence type="ECO:0000256" key="2">
    <source>
        <dbReference type="ARBA" id="ARBA00009085"/>
    </source>
</evidence>
<dbReference type="PANTHER" id="PTHR24006:SF758">
    <property type="entry name" value="UBIQUITIN CARBOXYL-TERMINAL HYDROLASE 36"/>
    <property type="match status" value="1"/>
</dbReference>
<comment type="similarity">
    <text evidence="2">Belongs to the peptidase C19 family.</text>
</comment>
<dbReference type="GO" id="GO:0006508">
    <property type="term" value="P:proteolysis"/>
    <property type="evidence" value="ECO:0007669"/>
    <property type="project" value="UniProtKB-KW"/>
</dbReference>
<dbReference type="InterPro" id="IPR028889">
    <property type="entry name" value="USP"/>
</dbReference>
<dbReference type="Proteomes" id="UP000030699">
    <property type="component" value="Unassembled WGS sequence"/>
</dbReference>
<dbReference type="GO" id="GO:0005829">
    <property type="term" value="C:cytosol"/>
    <property type="evidence" value="ECO:0007669"/>
    <property type="project" value="TreeGrafter"/>
</dbReference>
<proteinExistence type="inferred from homology"/>
<gene>
    <name evidence="10" type="ORF">PFMALIP_06146</name>
</gene>
<keyword evidence="7" id="KW-0788">Thiol protease</keyword>
<dbReference type="OrthoDB" id="420187at2759"/>
<evidence type="ECO:0000256" key="4">
    <source>
        <dbReference type="ARBA" id="ARBA00022670"/>
    </source>
</evidence>
<dbReference type="InterPro" id="IPR050164">
    <property type="entry name" value="Peptidase_C19"/>
</dbReference>
<dbReference type="Gene3D" id="3.90.70.10">
    <property type="entry name" value="Cysteine proteinases"/>
    <property type="match status" value="2"/>
</dbReference>
<comment type="catalytic activity">
    <reaction evidence="1">
        <text>Thiol-dependent hydrolysis of ester, thioester, amide, peptide and isopeptide bonds formed by the C-terminal Gly of ubiquitin (a 76-residue protein attached to proteins as an intracellular targeting signal).</text>
        <dbReference type="EC" id="3.4.19.12"/>
    </reaction>
</comment>
<evidence type="ECO:0000256" key="7">
    <source>
        <dbReference type="ARBA" id="ARBA00022807"/>
    </source>
</evidence>
<dbReference type="PROSITE" id="PS50235">
    <property type="entry name" value="USP_3"/>
    <property type="match status" value="1"/>
</dbReference>
<dbReference type="InterPro" id="IPR038765">
    <property type="entry name" value="Papain-like_cys_pep_sf"/>
</dbReference>
<feature type="compositionally biased region" description="Low complexity" evidence="8">
    <location>
        <begin position="1251"/>
        <end position="1264"/>
    </location>
</feature>
<dbReference type="EC" id="3.4.19.12" evidence="3"/>
<dbReference type="SUPFAM" id="SSF54001">
    <property type="entry name" value="Cysteine proteinases"/>
    <property type="match status" value="1"/>
</dbReference>
<dbReference type="InterPro" id="IPR001394">
    <property type="entry name" value="Peptidase_C19_UCH"/>
</dbReference>
<keyword evidence="4" id="KW-0645">Protease</keyword>
<evidence type="ECO:0000313" key="11">
    <source>
        <dbReference type="Proteomes" id="UP000030699"/>
    </source>
</evidence>
<evidence type="ECO:0000256" key="6">
    <source>
        <dbReference type="ARBA" id="ARBA00022801"/>
    </source>
</evidence>
<name>A0A024WGL0_PLAFA</name>
<dbReference type="GO" id="GO:0004843">
    <property type="term" value="F:cysteine-type deubiquitinase activity"/>
    <property type="evidence" value="ECO:0007669"/>
    <property type="project" value="UniProtKB-EC"/>
</dbReference>
<evidence type="ECO:0000256" key="1">
    <source>
        <dbReference type="ARBA" id="ARBA00000707"/>
    </source>
</evidence>
<reference evidence="10 11" key="1">
    <citation type="submission" date="2013-02" db="EMBL/GenBank/DDBJ databases">
        <title>The Genome Annotation of Plasmodium falciparum MaliPS096_E11.</title>
        <authorList>
            <consortium name="The Broad Institute Genome Sequencing Platform"/>
            <consortium name="The Broad Institute Genome Sequencing Center for Infectious Disease"/>
            <person name="Neafsey D."/>
            <person name="Hoffman S."/>
            <person name="Volkman S."/>
            <person name="Rosenthal P."/>
            <person name="Walker B."/>
            <person name="Young S.K."/>
            <person name="Zeng Q."/>
            <person name="Gargeya S."/>
            <person name="Fitzgerald M."/>
            <person name="Haas B."/>
            <person name="Abouelleil A."/>
            <person name="Allen A.W."/>
            <person name="Alvarado L."/>
            <person name="Arachchi H.M."/>
            <person name="Berlin A.M."/>
            <person name="Chapman S.B."/>
            <person name="Gainer-Dewar J."/>
            <person name="Goldberg J."/>
            <person name="Griggs A."/>
            <person name="Gujja S."/>
            <person name="Hansen M."/>
            <person name="Howarth C."/>
            <person name="Imamovic A."/>
            <person name="Ireland A."/>
            <person name="Larimer J."/>
            <person name="McCowan C."/>
            <person name="Murphy C."/>
            <person name="Pearson M."/>
            <person name="Poon T.W."/>
            <person name="Priest M."/>
            <person name="Roberts A."/>
            <person name="Saif S."/>
            <person name="Shea T."/>
            <person name="Sisk P."/>
            <person name="Sykes S."/>
            <person name="Wortman J."/>
            <person name="Nusbaum C."/>
            <person name="Birren B."/>
        </authorList>
    </citation>
    <scope>NUCLEOTIDE SEQUENCE [LARGE SCALE GENOMIC DNA]</scope>
    <source>
        <strain evidence="10 11">MaliPS096_E11</strain>
    </source>
</reference>